<evidence type="ECO:0000313" key="2">
    <source>
        <dbReference type="Proteomes" id="UP000037953"/>
    </source>
</evidence>
<dbReference type="RefSeq" id="WP_062703643.1">
    <property type="nucleotide sequence ID" value="NZ_LJOD01000043.1"/>
</dbReference>
<dbReference type="AlphaFoldDB" id="A0A0N0ZU39"/>
<protein>
    <submittedName>
        <fullName evidence="1">Uncharacterized protein</fullName>
    </submittedName>
</protein>
<dbReference type="Proteomes" id="UP000037953">
    <property type="component" value="Unassembled WGS sequence"/>
</dbReference>
<name>A0A0N0ZU39_CHRID</name>
<proteinExistence type="predicted"/>
<organism evidence="1 2">
    <name type="scientific">Chryseobacterium indologenes</name>
    <name type="common">Flavobacterium indologenes</name>
    <dbReference type="NCBI Taxonomy" id="253"/>
    <lineage>
        <taxon>Bacteria</taxon>
        <taxon>Pseudomonadati</taxon>
        <taxon>Bacteroidota</taxon>
        <taxon>Flavobacteriia</taxon>
        <taxon>Flavobacteriales</taxon>
        <taxon>Weeksellaceae</taxon>
        <taxon>Chryseobacterium group</taxon>
        <taxon>Chryseobacterium</taxon>
    </lineage>
</organism>
<evidence type="ECO:0000313" key="1">
    <source>
        <dbReference type="EMBL" id="KPE48960.1"/>
    </source>
</evidence>
<reference evidence="1 2" key="1">
    <citation type="journal article" date="2015" name="Genom Data">
        <title>Draft genome sequence of a multidrug-resistant Chryseobacterium indologenes isolate from Malaysia.</title>
        <authorList>
            <person name="Yu C.Y."/>
            <person name="Ang G.Y."/>
            <person name="Cheng H.J."/>
            <person name="Cheong Y.M."/>
            <person name="Yin W.F."/>
            <person name="Chan K.G."/>
        </authorList>
    </citation>
    <scope>NUCLEOTIDE SEQUENCE [LARGE SCALE GENOMIC DNA]</scope>
    <source>
        <strain evidence="1 2">CI_885</strain>
    </source>
</reference>
<accession>A0A0N0ZU39</accession>
<gene>
    <name evidence="1" type="ORF">AOB46_22600</name>
</gene>
<comment type="caution">
    <text evidence="1">The sequence shown here is derived from an EMBL/GenBank/DDBJ whole genome shotgun (WGS) entry which is preliminary data.</text>
</comment>
<sequence length="65" mass="7090">MDGIGVINYYDNPTSKNAVHPTKFGVNTAIGYYSLKVNPVLGAVYFGVDAFYPGGWLGKENYLVL</sequence>
<dbReference type="OrthoDB" id="681054at2"/>
<dbReference type="PATRIC" id="fig|253.9.peg.3575"/>
<dbReference type="EMBL" id="LJOD01000043">
    <property type="protein sequence ID" value="KPE48960.1"/>
    <property type="molecule type" value="Genomic_DNA"/>
</dbReference>
<reference evidence="2" key="2">
    <citation type="submission" date="2015-09" db="EMBL/GenBank/DDBJ databases">
        <title>Draft genome sequence of a multidrug-resistant Chryseobacterium indologenes isolate from Malaysia.</title>
        <authorList>
            <person name="Yu C.Y."/>
            <person name="Ang G.Y."/>
            <person name="Chan K.-G."/>
        </authorList>
    </citation>
    <scope>NUCLEOTIDE SEQUENCE [LARGE SCALE GENOMIC DNA]</scope>
    <source>
        <strain evidence="2">CI_885</strain>
    </source>
</reference>